<accession>A0A397GDK2</accession>
<feature type="transmembrane region" description="Helical" evidence="1">
    <location>
        <begin position="20"/>
        <end position="44"/>
    </location>
</feature>
<keyword evidence="3" id="KW-1185">Reference proteome</keyword>
<dbReference type="Proteomes" id="UP000266861">
    <property type="component" value="Unassembled WGS sequence"/>
</dbReference>
<protein>
    <submittedName>
        <fullName evidence="2">Uncharacterized protein</fullName>
    </submittedName>
</protein>
<evidence type="ECO:0000256" key="1">
    <source>
        <dbReference type="SAM" id="Phobius"/>
    </source>
</evidence>
<dbReference type="AlphaFoldDB" id="A0A397GDK2"/>
<evidence type="ECO:0000313" key="3">
    <source>
        <dbReference type="Proteomes" id="UP000266861"/>
    </source>
</evidence>
<keyword evidence="1" id="KW-1133">Transmembrane helix</keyword>
<evidence type="ECO:0000313" key="2">
    <source>
        <dbReference type="EMBL" id="RHZ48527.1"/>
    </source>
</evidence>
<keyword evidence="1" id="KW-0812">Transmembrane</keyword>
<gene>
    <name evidence="2" type="ORF">Glove_547g46</name>
</gene>
<dbReference type="OrthoDB" id="2444762at2759"/>
<organism evidence="2 3">
    <name type="scientific">Diversispora epigaea</name>
    <dbReference type="NCBI Taxonomy" id="1348612"/>
    <lineage>
        <taxon>Eukaryota</taxon>
        <taxon>Fungi</taxon>
        <taxon>Fungi incertae sedis</taxon>
        <taxon>Mucoromycota</taxon>
        <taxon>Glomeromycotina</taxon>
        <taxon>Glomeromycetes</taxon>
        <taxon>Diversisporales</taxon>
        <taxon>Diversisporaceae</taxon>
        <taxon>Diversispora</taxon>
    </lineage>
</organism>
<name>A0A397GDK2_9GLOM</name>
<dbReference type="EMBL" id="PQFF01000466">
    <property type="protein sequence ID" value="RHZ48527.1"/>
    <property type="molecule type" value="Genomic_DNA"/>
</dbReference>
<proteinExistence type="predicted"/>
<sequence>MHKLLVFGIWDLGFRQKILIIIWDLGFGISAFGFRIWAAGITVLGQVGIGKFHETDEDLVFIPQGVNTKSFEEIQNGGKSESFVAVVGQTVTSV</sequence>
<comment type="caution">
    <text evidence="2">The sequence shown here is derived from an EMBL/GenBank/DDBJ whole genome shotgun (WGS) entry which is preliminary data.</text>
</comment>
<keyword evidence="1" id="KW-0472">Membrane</keyword>
<reference evidence="2 3" key="1">
    <citation type="submission" date="2018-08" db="EMBL/GenBank/DDBJ databases">
        <title>Genome and evolution of the arbuscular mycorrhizal fungus Diversispora epigaea (formerly Glomus versiforme) and its bacterial endosymbionts.</title>
        <authorList>
            <person name="Sun X."/>
            <person name="Fei Z."/>
            <person name="Harrison M."/>
        </authorList>
    </citation>
    <scope>NUCLEOTIDE SEQUENCE [LARGE SCALE GENOMIC DNA]</scope>
    <source>
        <strain evidence="2 3">IT104</strain>
    </source>
</reference>